<name>A0A8D5FXC5_9BACT</name>
<evidence type="ECO:0000313" key="1">
    <source>
        <dbReference type="EMBL" id="BCL63101.1"/>
    </source>
</evidence>
<reference evidence="1" key="1">
    <citation type="submission" date="2020-09" db="EMBL/GenBank/DDBJ databases">
        <title>Desulfogranum mesoprofundum gen. nov., sp. nov., a novel mesophilic, sulfate-reducing chemolithoautotroph isolated from a deep-sea hydrothermal vent chimney in the Suiyo Seamount.</title>
        <authorList>
            <person name="Hashimoto Y."/>
            <person name="Nakagawa S."/>
        </authorList>
    </citation>
    <scope>NUCLEOTIDE SEQUENCE</scope>
    <source>
        <strain evidence="1">KT2</strain>
    </source>
</reference>
<dbReference type="AlphaFoldDB" id="A0A8D5FXC5"/>
<accession>A0A8D5FXC5</accession>
<dbReference type="RefSeq" id="WP_228855387.1">
    <property type="nucleotide sequence ID" value="NZ_AP024086.1"/>
</dbReference>
<sequence length="80" mass="8384">MSGCGCSAKSKELSSEHKQVLEALAKCDGPCGNKDIVAATGLEKKVVTSKITALKKKGLVDSPVRCKYGITDEGKKAIKC</sequence>
<dbReference type="EMBL" id="AP024086">
    <property type="protein sequence ID" value="BCL63101.1"/>
    <property type="molecule type" value="Genomic_DNA"/>
</dbReference>
<dbReference type="KEGG" id="dbk:DGMP_37940"/>
<gene>
    <name evidence="1" type="ORF">DGMP_37940</name>
</gene>
<organism evidence="1 2">
    <name type="scientific">Desulfomarina profundi</name>
    <dbReference type="NCBI Taxonomy" id="2772557"/>
    <lineage>
        <taxon>Bacteria</taxon>
        <taxon>Pseudomonadati</taxon>
        <taxon>Thermodesulfobacteriota</taxon>
        <taxon>Desulfobulbia</taxon>
        <taxon>Desulfobulbales</taxon>
        <taxon>Desulfobulbaceae</taxon>
        <taxon>Desulfomarina</taxon>
    </lineage>
</organism>
<dbReference type="Proteomes" id="UP000826725">
    <property type="component" value="Chromosome"/>
</dbReference>
<protein>
    <submittedName>
        <fullName evidence="1">Uncharacterized protein</fullName>
    </submittedName>
</protein>
<evidence type="ECO:0000313" key="2">
    <source>
        <dbReference type="Proteomes" id="UP000826725"/>
    </source>
</evidence>
<keyword evidence="2" id="KW-1185">Reference proteome</keyword>
<proteinExistence type="predicted"/>